<dbReference type="OrthoDB" id="10327440at2759"/>
<organism evidence="1 2">
    <name type="scientific">Cronartium quercuum f. sp. fusiforme G11</name>
    <dbReference type="NCBI Taxonomy" id="708437"/>
    <lineage>
        <taxon>Eukaryota</taxon>
        <taxon>Fungi</taxon>
        <taxon>Dikarya</taxon>
        <taxon>Basidiomycota</taxon>
        <taxon>Pucciniomycotina</taxon>
        <taxon>Pucciniomycetes</taxon>
        <taxon>Pucciniales</taxon>
        <taxon>Coleosporiaceae</taxon>
        <taxon>Cronartium</taxon>
    </lineage>
</organism>
<dbReference type="EMBL" id="MU167527">
    <property type="protein sequence ID" value="KAG0139759.1"/>
    <property type="molecule type" value="Genomic_DNA"/>
</dbReference>
<proteinExistence type="predicted"/>
<reference evidence="1" key="1">
    <citation type="submission" date="2013-11" db="EMBL/GenBank/DDBJ databases">
        <title>Genome sequence of the fusiform rust pathogen reveals effectors for host alternation and coevolution with pine.</title>
        <authorList>
            <consortium name="DOE Joint Genome Institute"/>
            <person name="Smith K."/>
            <person name="Pendleton A."/>
            <person name="Kubisiak T."/>
            <person name="Anderson C."/>
            <person name="Salamov A."/>
            <person name="Aerts A."/>
            <person name="Riley R."/>
            <person name="Clum A."/>
            <person name="Lindquist E."/>
            <person name="Ence D."/>
            <person name="Campbell M."/>
            <person name="Kronenberg Z."/>
            <person name="Feau N."/>
            <person name="Dhillon B."/>
            <person name="Hamelin R."/>
            <person name="Burleigh J."/>
            <person name="Smith J."/>
            <person name="Yandell M."/>
            <person name="Nelson C."/>
            <person name="Grigoriev I."/>
            <person name="Davis J."/>
        </authorList>
    </citation>
    <scope>NUCLEOTIDE SEQUENCE</scope>
    <source>
        <strain evidence="1">G11</strain>
    </source>
</reference>
<protein>
    <submittedName>
        <fullName evidence="1">Uncharacterized protein</fullName>
    </submittedName>
</protein>
<keyword evidence="2" id="KW-1185">Reference proteome</keyword>
<evidence type="ECO:0000313" key="2">
    <source>
        <dbReference type="Proteomes" id="UP000886653"/>
    </source>
</evidence>
<dbReference type="Proteomes" id="UP000886653">
    <property type="component" value="Unassembled WGS sequence"/>
</dbReference>
<evidence type="ECO:0000313" key="1">
    <source>
        <dbReference type="EMBL" id="KAG0139759.1"/>
    </source>
</evidence>
<comment type="caution">
    <text evidence="1">The sequence shown here is derived from an EMBL/GenBank/DDBJ whole genome shotgun (WGS) entry which is preliminary data.</text>
</comment>
<gene>
    <name evidence="1" type="ORF">CROQUDRAFT_54281</name>
</gene>
<name>A0A9P6N8R4_9BASI</name>
<dbReference type="AlphaFoldDB" id="A0A9P6N8R4"/>
<sequence>MKQVQAPTKPPTNKEIDELKSAKVIVRVPTDKDPCANLEPKELMCKVNAALLAINAKQNDSPIQVKGASRVPSGDILIHSHT</sequence>
<accession>A0A9P6N8R4</accession>